<comment type="caution">
    <text evidence="1">The sequence shown here is derived from an EMBL/GenBank/DDBJ whole genome shotgun (WGS) entry which is preliminary data.</text>
</comment>
<accession>A0ABU7F3H2</accession>
<dbReference type="Proteomes" id="UP001352852">
    <property type="component" value="Unassembled WGS sequence"/>
</dbReference>
<evidence type="ECO:0000313" key="2">
    <source>
        <dbReference type="Proteomes" id="UP001352852"/>
    </source>
</evidence>
<feature type="non-terminal residue" evidence="1">
    <location>
        <position position="1"/>
    </location>
</feature>
<dbReference type="Gene3D" id="2.30.29.30">
    <property type="entry name" value="Pleckstrin-homology domain (PH domain)/Phosphotyrosine-binding domain (PTB)"/>
    <property type="match status" value="1"/>
</dbReference>
<dbReference type="EMBL" id="JAHUTJ010074226">
    <property type="protein sequence ID" value="MED6293173.1"/>
    <property type="molecule type" value="Genomic_DNA"/>
</dbReference>
<name>A0ABU7F3H2_9TELE</name>
<proteinExistence type="predicted"/>
<sequence length="122" mass="14450">SHAMRIVRTVGQAFDVCHQLTLQQKSEDQEDEEGRAEELEAAPGYSHLRTHLQLRNTSLHFALLPIVRLAPSQFHTKAQKLLGLILTQIKLQYSKKNFIILHRYYYYFVQIKDADCWPWLWR</sequence>
<evidence type="ECO:0000313" key="1">
    <source>
        <dbReference type="EMBL" id="MED6293173.1"/>
    </source>
</evidence>
<protein>
    <submittedName>
        <fullName evidence="1">Uncharacterized protein</fullName>
    </submittedName>
</protein>
<keyword evidence="2" id="KW-1185">Reference proteome</keyword>
<gene>
    <name evidence="1" type="ORF">CHARACLAT_007975</name>
</gene>
<dbReference type="InterPro" id="IPR011993">
    <property type="entry name" value="PH-like_dom_sf"/>
</dbReference>
<reference evidence="1 2" key="1">
    <citation type="submission" date="2021-06" db="EMBL/GenBank/DDBJ databases">
        <authorList>
            <person name="Palmer J.M."/>
        </authorList>
    </citation>
    <scope>NUCLEOTIDE SEQUENCE [LARGE SCALE GENOMIC DNA]</scope>
    <source>
        <strain evidence="1 2">CL_MEX2019</strain>
        <tissue evidence="1">Muscle</tissue>
    </source>
</reference>
<organism evidence="1 2">
    <name type="scientific">Characodon lateralis</name>
    <dbReference type="NCBI Taxonomy" id="208331"/>
    <lineage>
        <taxon>Eukaryota</taxon>
        <taxon>Metazoa</taxon>
        <taxon>Chordata</taxon>
        <taxon>Craniata</taxon>
        <taxon>Vertebrata</taxon>
        <taxon>Euteleostomi</taxon>
        <taxon>Actinopterygii</taxon>
        <taxon>Neopterygii</taxon>
        <taxon>Teleostei</taxon>
        <taxon>Neoteleostei</taxon>
        <taxon>Acanthomorphata</taxon>
        <taxon>Ovalentaria</taxon>
        <taxon>Atherinomorphae</taxon>
        <taxon>Cyprinodontiformes</taxon>
        <taxon>Goodeidae</taxon>
        <taxon>Characodon</taxon>
    </lineage>
</organism>